<dbReference type="SUPFAM" id="SSF69279">
    <property type="entry name" value="Phage tail proteins"/>
    <property type="match status" value="2"/>
</dbReference>
<comment type="caution">
    <text evidence="7">The sequence shown here is derived from an EMBL/GenBank/DDBJ whole genome shotgun (WGS) entry which is preliminary data.</text>
</comment>
<dbReference type="PANTHER" id="PTHR32305:SF15">
    <property type="entry name" value="PROTEIN RHSA-RELATED"/>
    <property type="match status" value="1"/>
</dbReference>
<keyword evidence="3" id="KW-0964">Secreted</keyword>
<dbReference type="Pfam" id="PF05954">
    <property type="entry name" value="Phage_GPD"/>
    <property type="match status" value="1"/>
</dbReference>
<dbReference type="EMBL" id="JAFREP010000002">
    <property type="protein sequence ID" value="MBO1317313.1"/>
    <property type="molecule type" value="Genomic_DNA"/>
</dbReference>
<evidence type="ECO:0000313" key="7">
    <source>
        <dbReference type="EMBL" id="MBO1318620.1"/>
    </source>
</evidence>
<dbReference type="Gene3D" id="4.10.220.110">
    <property type="match status" value="1"/>
</dbReference>
<accession>A0A8J7QF26</accession>
<proteinExistence type="inferred from homology"/>
<dbReference type="InterPro" id="IPR054030">
    <property type="entry name" value="Gp5_Vgr_C"/>
</dbReference>
<protein>
    <submittedName>
        <fullName evidence="7">Type VI secretion system tip protein VgrG</fullName>
    </submittedName>
</protein>
<name>A0A8J7QF26_9BACT</name>
<comment type="similarity">
    <text evidence="2">Belongs to the VgrG protein family.</text>
</comment>
<dbReference type="NCBIfam" id="TIGR01646">
    <property type="entry name" value="vgr_GE"/>
    <property type="match status" value="1"/>
</dbReference>
<dbReference type="InterPro" id="IPR006531">
    <property type="entry name" value="Gp5/Vgr_OB"/>
</dbReference>
<dbReference type="Gene3D" id="2.40.50.230">
    <property type="entry name" value="Gp5 N-terminal domain"/>
    <property type="match status" value="1"/>
</dbReference>
<dbReference type="NCBIfam" id="TIGR03361">
    <property type="entry name" value="VI_Rhs_Vgr"/>
    <property type="match status" value="1"/>
</dbReference>
<evidence type="ECO:0000256" key="3">
    <source>
        <dbReference type="ARBA" id="ARBA00022525"/>
    </source>
</evidence>
<comment type="subcellular location">
    <subcellularLocation>
        <location evidence="1">Secreted</location>
    </subcellularLocation>
</comment>
<dbReference type="GO" id="GO:0005576">
    <property type="term" value="C:extracellular region"/>
    <property type="evidence" value="ECO:0007669"/>
    <property type="project" value="UniProtKB-SubCell"/>
</dbReference>
<evidence type="ECO:0000313" key="8">
    <source>
        <dbReference type="Proteomes" id="UP000664417"/>
    </source>
</evidence>
<dbReference type="Pfam" id="PF04717">
    <property type="entry name" value="Phage_base_V"/>
    <property type="match status" value="1"/>
</dbReference>
<evidence type="ECO:0000256" key="1">
    <source>
        <dbReference type="ARBA" id="ARBA00004613"/>
    </source>
</evidence>
<dbReference type="PANTHER" id="PTHR32305">
    <property type="match status" value="1"/>
</dbReference>
<dbReference type="InterPro" id="IPR050708">
    <property type="entry name" value="T6SS_VgrG/RHS"/>
</dbReference>
<dbReference type="EMBL" id="JAFREP010000006">
    <property type="protein sequence ID" value="MBO1318620.1"/>
    <property type="molecule type" value="Genomic_DNA"/>
</dbReference>
<reference evidence="7" key="1">
    <citation type="submission" date="2021-03" db="EMBL/GenBank/DDBJ databases">
        <authorList>
            <person name="Wang G."/>
        </authorList>
    </citation>
    <scope>NUCLEOTIDE SEQUENCE</scope>
    <source>
        <strain evidence="7">KCTC 12899</strain>
    </source>
</reference>
<gene>
    <name evidence="7" type="primary">tssI</name>
    <name evidence="6" type="ORF">J3U88_02490</name>
    <name evidence="7" type="ORF">J3U88_09130</name>
</gene>
<dbReference type="Pfam" id="PF22178">
    <property type="entry name" value="Gp5_trimer_C"/>
    <property type="match status" value="2"/>
</dbReference>
<sequence length="783" mass="85812">MSVFHKHNVDDILWRGPGEHIKVLRYGLEERLHQIGVLWVEIESRGLVPAAAFINQFAGIDVMAGKEQTTPRPINGIVTQVRQLRGGFHDTDDPTQQQYRYRLEIKPKMSLLGKTKRSRIFQHKTAQDIISEVCGAMGVPFEWRTTDSFPEREYCVQYDESDLNFVKRLLEDEGAYFFYDHFSRNIVFADAPSAHQPCQPHAVASYDEEGQVKEKDEEVVMSAEFVLNVVSGKVACHDYNYQTSSTQLNSGQTNAAPAALADLEIYDHNTLHADGGKGDRMAKIRAESHLAEMCALSTHGNTRSFATGATFTLENHFDEELNTTWLIKSLRIEGEQGDFRCWSECCPTGNVFRPRAETPRPRVHGLQTATITGPGGSEVYLDQMGRCKLQFHWDREGPGNDRSSMWVRVSNNYAGRDYGIQFIPRVGHEVLVEFLMGNPDHPVVCGRVYNDNQAAPLGPEKKYQNAIKTIKDHHIIFDDSDGKEMFDMRSQKDMQILVVNDQTRTVGNNQATMVGVNQSLAVGNNRLMTVGNNQGLNVGNNQAITVAVDQGTAVGNDKAVAVGNNHTEQIANDQVTLIGNVQNTGIGVDQITQIGVNRGLQVGVDQSEVIGNNHSEIVGNDHSVVVGNDKVETIGNIKRETIGGSKAQLIGDSKSVNIAENYSANIGKVKMVNVAKASVENVMQAKALTVAGAYMVQVGGAHNMMVGISHTEEALVMRKIMAGVMLGLKCGPAKISMNRAGVINIEGTTINIKAKAALNLEGGTVAIKAKGNVTVQGSMISLN</sequence>
<evidence type="ECO:0000259" key="4">
    <source>
        <dbReference type="Pfam" id="PF04717"/>
    </source>
</evidence>
<dbReference type="Gene3D" id="2.30.110.50">
    <property type="match status" value="1"/>
</dbReference>
<feature type="domain" description="Gp5/Type VI secretion system Vgr C-terminal trimerisation" evidence="5">
    <location>
        <begin position="604"/>
        <end position="673"/>
    </location>
</feature>
<dbReference type="InterPro" id="IPR037026">
    <property type="entry name" value="Vgr_OB-fold_dom_sf"/>
</dbReference>
<dbReference type="SUPFAM" id="SSF69255">
    <property type="entry name" value="gp5 N-terminal domain-like"/>
    <property type="match status" value="1"/>
</dbReference>
<organism evidence="7 8">
    <name type="scientific">Acanthopleuribacter pedis</name>
    <dbReference type="NCBI Taxonomy" id="442870"/>
    <lineage>
        <taxon>Bacteria</taxon>
        <taxon>Pseudomonadati</taxon>
        <taxon>Acidobacteriota</taxon>
        <taxon>Holophagae</taxon>
        <taxon>Acanthopleuribacterales</taxon>
        <taxon>Acanthopleuribacteraceae</taxon>
        <taxon>Acanthopleuribacter</taxon>
    </lineage>
</organism>
<keyword evidence="8" id="KW-1185">Reference proteome</keyword>
<feature type="domain" description="Gp5/Type VI secretion system Vgr protein OB-fold" evidence="4">
    <location>
        <begin position="383"/>
        <end position="449"/>
    </location>
</feature>
<dbReference type="InterPro" id="IPR006533">
    <property type="entry name" value="T6SS_Vgr_RhsGE"/>
</dbReference>
<dbReference type="RefSeq" id="WP_207856550.1">
    <property type="nucleotide sequence ID" value="NZ_JAFREP010000002.1"/>
</dbReference>
<dbReference type="AlphaFoldDB" id="A0A8J7QF26"/>
<evidence type="ECO:0000313" key="6">
    <source>
        <dbReference type="EMBL" id="MBO1317313.1"/>
    </source>
</evidence>
<evidence type="ECO:0000259" key="5">
    <source>
        <dbReference type="Pfam" id="PF22178"/>
    </source>
</evidence>
<evidence type="ECO:0000256" key="2">
    <source>
        <dbReference type="ARBA" id="ARBA00005558"/>
    </source>
</evidence>
<dbReference type="SUPFAM" id="SSF69349">
    <property type="entry name" value="Phage fibre proteins"/>
    <property type="match status" value="2"/>
</dbReference>
<feature type="domain" description="Gp5/Type VI secretion system Vgr C-terminal trimerisation" evidence="5">
    <location>
        <begin position="475"/>
        <end position="570"/>
    </location>
</feature>
<dbReference type="Gene3D" id="3.55.50.10">
    <property type="entry name" value="Baseplate protein-like domains"/>
    <property type="match status" value="1"/>
</dbReference>
<dbReference type="Proteomes" id="UP000664417">
    <property type="component" value="Unassembled WGS sequence"/>
</dbReference>
<dbReference type="InterPro" id="IPR017847">
    <property type="entry name" value="T6SS_RhsGE_Vgr_subset"/>
</dbReference>